<accession>A0A1P8KMQ3</accession>
<dbReference type="Proteomes" id="UP000186074">
    <property type="component" value="Chromosome"/>
</dbReference>
<protein>
    <recommendedName>
        <fullName evidence="3">HTH tetR-type domain-containing protein</fullName>
    </recommendedName>
</protein>
<dbReference type="GO" id="GO:0003677">
    <property type="term" value="F:DNA binding"/>
    <property type="evidence" value="ECO:0007669"/>
    <property type="project" value="UniProtKB-UniRule"/>
</dbReference>
<feature type="DNA-binding region" description="H-T-H motif" evidence="2">
    <location>
        <begin position="33"/>
        <end position="52"/>
    </location>
</feature>
<feature type="domain" description="HTH tetR-type" evidence="3">
    <location>
        <begin position="10"/>
        <end position="70"/>
    </location>
</feature>
<keyword evidence="1 2" id="KW-0238">DNA-binding</keyword>
<dbReference type="EMBL" id="CP019070">
    <property type="protein sequence ID" value="APW65857.1"/>
    <property type="molecule type" value="Genomic_DNA"/>
</dbReference>
<evidence type="ECO:0000256" key="2">
    <source>
        <dbReference type="PROSITE-ProRule" id="PRU00335"/>
    </source>
</evidence>
<keyword evidence="5" id="KW-1185">Reference proteome</keyword>
<dbReference type="PROSITE" id="PS50977">
    <property type="entry name" value="HTH_TETR_2"/>
    <property type="match status" value="1"/>
</dbReference>
<evidence type="ECO:0000313" key="4">
    <source>
        <dbReference type="EMBL" id="APW65857.1"/>
    </source>
</evidence>
<dbReference type="InterPro" id="IPR001647">
    <property type="entry name" value="HTH_TetR"/>
</dbReference>
<sequence>MNKINQKVNEIKKELYIKESIPYFDITGYKNAKINEIAKVLDTSVGTIYNIFNSKEELYLEYLIFKLKEFQENLEKEKTDDPFSNLCIYLKYKYEVFIQIDKNKSKPIVDDPYFFHKLDIVNHPIVNDIYVFLEEQFKLLVEEPHISYKHLAILFKKFSDGFIESYILEPFETKDIIDHTLAMFLNGLLRKNN</sequence>
<gene>
    <name evidence="4" type="ORF">LPB137_08300</name>
</gene>
<reference evidence="4 5" key="1">
    <citation type="submission" date="2017-01" db="EMBL/GenBank/DDBJ databases">
        <title>Genome sequencing of Arcobacter sp. LPB0137.</title>
        <authorList>
            <person name="Lee G.-W."/>
            <person name="Yi H."/>
        </authorList>
    </citation>
    <scope>NUCLEOTIDE SEQUENCE [LARGE SCALE GENOMIC DNA]</scope>
    <source>
        <strain evidence="4 5">LPB0137</strain>
    </source>
</reference>
<dbReference type="InterPro" id="IPR009057">
    <property type="entry name" value="Homeodomain-like_sf"/>
</dbReference>
<dbReference type="KEGG" id="alp:LPB137_08300"/>
<dbReference type="Gene3D" id="1.10.357.10">
    <property type="entry name" value="Tetracycline Repressor, domain 2"/>
    <property type="match status" value="1"/>
</dbReference>
<evidence type="ECO:0000313" key="5">
    <source>
        <dbReference type="Proteomes" id="UP000186074"/>
    </source>
</evidence>
<dbReference type="Pfam" id="PF00440">
    <property type="entry name" value="TetR_N"/>
    <property type="match status" value="1"/>
</dbReference>
<proteinExistence type="predicted"/>
<evidence type="ECO:0000259" key="3">
    <source>
        <dbReference type="PROSITE" id="PS50977"/>
    </source>
</evidence>
<dbReference type="SUPFAM" id="SSF46689">
    <property type="entry name" value="Homeodomain-like"/>
    <property type="match status" value="1"/>
</dbReference>
<organism evidence="4 5">
    <name type="scientific">Poseidonibacter parvus</name>
    <dbReference type="NCBI Taxonomy" id="1850254"/>
    <lineage>
        <taxon>Bacteria</taxon>
        <taxon>Pseudomonadati</taxon>
        <taxon>Campylobacterota</taxon>
        <taxon>Epsilonproteobacteria</taxon>
        <taxon>Campylobacterales</taxon>
        <taxon>Arcobacteraceae</taxon>
        <taxon>Poseidonibacter</taxon>
    </lineage>
</organism>
<dbReference type="AlphaFoldDB" id="A0A1P8KMQ3"/>
<evidence type="ECO:0000256" key="1">
    <source>
        <dbReference type="ARBA" id="ARBA00023125"/>
    </source>
</evidence>
<dbReference type="RefSeq" id="WP_076086949.1">
    <property type="nucleotide sequence ID" value="NZ_CP019070.1"/>
</dbReference>
<name>A0A1P8KMQ3_9BACT</name>
<dbReference type="STRING" id="1850254.LPB137_08300"/>